<dbReference type="InterPro" id="IPR018170">
    <property type="entry name" value="Aldo/ket_reductase_CS"/>
</dbReference>
<evidence type="ECO:0000259" key="4">
    <source>
        <dbReference type="Pfam" id="PF00248"/>
    </source>
</evidence>
<dbReference type="InterPro" id="IPR036812">
    <property type="entry name" value="NAD(P)_OxRdtase_dom_sf"/>
</dbReference>
<dbReference type="PIRSF" id="PIRSF000097">
    <property type="entry name" value="AKR"/>
    <property type="match status" value="1"/>
</dbReference>
<feature type="domain" description="NADP-dependent oxidoreductase" evidence="4">
    <location>
        <begin position="49"/>
        <end position="286"/>
    </location>
</feature>
<dbReference type="InterPro" id="IPR023210">
    <property type="entry name" value="NADP_OxRdtase_dom"/>
</dbReference>
<protein>
    <submittedName>
        <fullName evidence="5">Oxidoreductase</fullName>
    </submittedName>
</protein>
<dbReference type="Proteomes" id="UP000467379">
    <property type="component" value="Chromosome"/>
</dbReference>
<dbReference type="SUPFAM" id="SSF51430">
    <property type="entry name" value="NAD(P)-linked oxidoreductase"/>
    <property type="match status" value="1"/>
</dbReference>
<gene>
    <name evidence="5" type="ORF">MBRA_48210</name>
</gene>
<reference evidence="5 6" key="1">
    <citation type="journal article" date="2019" name="Emerg. Microbes Infect.">
        <title>Comprehensive subspecies identification of 175 nontuberculous mycobacteria species based on 7547 genomic profiles.</title>
        <authorList>
            <person name="Matsumoto Y."/>
            <person name="Kinjo T."/>
            <person name="Motooka D."/>
            <person name="Nabeya D."/>
            <person name="Jung N."/>
            <person name="Uechi K."/>
            <person name="Horii T."/>
            <person name="Iida T."/>
            <person name="Fujita J."/>
            <person name="Nakamura S."/>
        </authorList>
    </citation>
    <scope>NUCLEOTIDE SEQUENCE [LARGE SCALE GENOMIC DNA]</scope>
    <source>
        <strain evidence="5 6">JCM 12687</strain>
    </source>
</reference>
<sequence>MALMPTLAAVFCNRLVSPGTPGRLFVMAAPLVTLNDGNSIPALGFGVFQIPPADTEQAVGAALQAGYRHIDTAAAYRNERETGRAVASFGVPRDELYLVTKLWNADQGYDSTLTAFDASMDRLGLDYLDLYLIHWPLPQQGKFVDTFKAFAHLRDQGRIRSIGVSNFEPEHLQMLIDATGIVPAVNQIELHPRLPQTALREVHARLGIATEAWGPLGQGSLLDHPTITAIADARGRTPAQVLIRWHIQLGNIVIPKSVDPARIASNFEVFDFELSNDEMASISSLDDGTRLGPDPRTFNFTGR</sequence>
<proteinExistence type="inferred from homology"/>
<dbReference type="PANTHER" id="PTHR43827">
    <property type="entry name" value="2,5-DIKETO-D-GLUCONIC ACID REDUCTASE"/>
    <property type="match status" value="1"/>
</dbReference>
<keyword evidence="3" id="KW-0560">Oxidoreductase</keyword>
<comment type="similarity">
    <text evidence="1">Belongs to the aldo/keto reductase family.</text>
</comment>
<dbReference type="PRINTS" id="PR00069">
    <property type="entry name" value="ALDKETRDTASE"/>
</dbReference>
<accession>A0ABN6BD09</accession>
<dbReference type="Gene3D" id="3.20.20.100">
    <property type="entry name" value="NADP-dependent oxidoreductase domain"/>
    <property type="match status" value="1"/>
</dbReference>
<dbReference type="PROSITE" id="PS00063">
    <property type="entry name" value="ALDOKETO_REDUCTASE_3"/>
    <property type="match status" value="1"/>
</dbReference>
<evidence type="ECO:0000313" key="6">
    <source>
        <dbReference type="Proteomes" id="UP000467379"/>
    </source>
</evidence>
<evidence type="ECO:0000256" key="1">
    <source>
        <dbReference type="ARBA" id="ARBA00007905"/>
    </source>
</evidence>
<evidence type="ECO:0000256" key="3">
    <source>
        <dbReference type="ARBA" id="ARBA00023002"/>
    </source>
</evidence>
<dbReference type="PANTHER" id="PTHR43827:SF3">
    <property type="entry name" value="NADP-DEPENDENT OXIDOREDUCTASE DOMAIN-CONTAINING PROTEIN"/>
    <property type="match status" value="1"/>
</dbReference>
<dbReference type="InterPro" id="IPR020471">
    <property type="entry name" value="AKR"/>
</dbReference>
<keyword evidence="2" id="KW-0521">NADP</keyword>
<organism evidence="5 6">
    <name type="scientific">Mycobacterium branderi</name>
    <dbReference type="NCBI Taxonomy" id="43348"/>
    <lineage>
        <taxon>Bacteria</taxon>
        <taxon>Bacillati</taxon>
        <taxon>Actinomycetota</taxon>
        <taxon>Actinomycetes</taxon>
        <taxon>Mycobacteriales</taxon>
        <taxon>Mycobacteriaceae</taxon>
        <taxon>Mycobacterium</taxon>
    </lineage>
</organism>
<keyword evidence="6" id="KW-1185">Reference proteome</keyword>
<name>A0ABN6BD09_9MYCO</name>
<dbReference type="EMBL" id="AP022606">
    <property type="protein sequence ID" value="BBZ14626.1"/>
    <property type="molecule type" value="Genomic_DNA"/>
</dbReference>
<evidence type="ECO:0000256" key="2">
    <source>
        <dbReference type="ARBA" id="ARBA00022857"/>
    </source>
</evidence>
<evidence type="ECO:0000313" key="5">
    <source>
        <dbReference type="EMBL" id="BBZ14626.1"/>
    </source>
</evidence>
<dbReference type="PROSITE" id="PS00062">
    <property type="entry name" value="ALDOKETO_REDUCTASE_2"/>
    <property type="match status" value="1"/>
</dbReference>
<dbReference type="Pfam" id="PF00248">
    <property type="entry name" value="Aldo_ket_red"/>
    <property type="match status" value="1"/>
</dbReference>